<dbReference type="RefSeq" id="WP_189629535.1">
    <property type="nucleotide sequence ID" value="NZ_BNAG01000002.1"/>
</dbReference>
<feature type="transmembrane region" description="Helical" evidence="5">
    <location>
        <begin position="95"/>
        <end position="112"/>
    </location>
</feature>
<evidence type="ECO:0000259" key="6">
    <source>
        <dbReference type="Pfam" id="PF07291"/>
    </source>
</evidence>
<protein>
    <recommendedName>
        <fullName evidence="6">Methylamine utilisation protein MauE domain-containing protein</fullName>
    </recommendedName>
</protein>
<keyword evidence="2 5" id="KW-0812">Transmembrane</keyword>
<evidence type="ECO:0000256" key="1">
    <source>
        <dbReference type="ARBA" id="ARBA00004141"/>
    </source>
</evidence>
<evidence type="ECO:0000313" key="8">
    <source>
        <dbReference type="Proteomes" id="UP000658258"/>
    </source>
</evidence>
<dbReference type="PANTHER" id="PTHR36974">
    <property type="entry name" value="MEMBRANE PROTEIN-RELATED"/>
    <property type="match status" value="1"/>
</dbReference>
<keyword evidence="3 5" id="KW-1133">Transmembrane helix</keyword>
<keyword evidence="4 5" id="KW-0472">Membrane</keyword>
<comment type="caution">
    <text evidence="7">The sequence shown here is derived from an EMBL/GenBank/DDBJ whole genome shotgun (WGS) entry which is preliminary data.</text>
</comment>
<evidence type="ECO:0000313" key="7">
    <source>
        <dbReference type="EMBL" id="GHE60489.1"/>
    </source>
</evidence>
<dbReference type="InterPro" id="IPR009908">
    <property type="entry name" value="Methylamine_util_MauE"/>
</dbReference>
<feature type="domain" description="Methylamine utilisation protein MauE" evidence="6">
    <location>
        <begin position="5"/>
        <end position="85"/>
    </location>
</feature>
<dbReference type="PANTHER" id="PTHR36974:SF1">
    <property type="entry name" value="DOXX FAMILY MEMBRANE PROTEIN"/>
    <property type="match status" value="1"/>
</dbReference>
<gene>
    <name evidence="7" type="ORF">GCM10011340_14160</name>
</gene>
<accession>A0ABQ3I6Z6</accession>
<feature type="transmembrane region" description="Helical" evidence="5">
    <location>
        <begin position="39"/>
        <end position="57"/>
    </location>
</feature>
<evidence type="ECO:0000256" key="5">
    <source>
        <dbReference type="SAM" id="Phobius"/>
    </source>
</evidence>
<dbReference type="Pfam" id="PF07291">
    <property type="entry name" value="MauE"/>
    <property type="match status" value="1"/>
</dbReference>
<sequence length="115" mass="13256">MDIGKILMGVVYIMAGLMHFVKPKLYMKIMPPYLPLHRILVYLSGLFEALFGALLLIPSTQNIGAWGLIATLLAVFPANLYMLTSYKGKKSWYKVALWLRLPLQFVLIYWAWLYT</sequence>
<reference evidence="8" key="1">
    <citation type="journal article" date="2019" name="Int. J. Syst. Evol. Microbiol.">
        <title>The Global Catalogue of Microorganisms (GCM) 10K type strain sequencing project: providing services to taxonomists for standard genome sequencing and annotation.</title>
        <authorList>
            <consortium name="The Broad Institute Genomics Platform"/>
            <consortium name="The Broad Institute Genome Sequencing Center for Infectious Disease"/>
            <person name="Wu L."/>
            <person name="Ma J."/>
        </authorList>
    </citation>
    <scope>NUCLEOTIDE SEQUENCE [LARGE SCALE GENOMIC DNA]</scope>
    <source>
        <strain evidence="8">CGMCC 1.15111</strain>
    </source>
</reference>
<organism evidence="7 8">
    <name type="scientific">Roseivirga thermotolerans</name>
    <dbReference type="NCBI Taxonomy" id="1758176"/>
    <lineage>
        <taxon>Bacteria</taxon>
        <taxon>Pseudomonadati</taxon>
        <taxon>Bacteroidota</taxon>
        <taxon>Cytophagia</taxon>
        <taxon>Cytophagales</taxon>
        <taxon>Roseivirgaceae</taxon>
        <taxon>Roseivirga</taxon>
    </lineage>
</organism>
<keyword evidence="8" id="KW-1185">Reference proteome</keyword>
<feature type="transmembrane region" description="Helical" evidence="5">
    <location>
        <begin position="63"/>
        <end position="83"/>
    </location>
</feature>
<evidence type="ECO:0000256" key="2">
    <source>
        <dbReference type="ARBA" id="ARBA00022692"/>
    </source>
</evidence>
<feature type="transmembrane region" description="Helical" evidence="5">
    <location>
        <begin position="6"/>
        <end position="27"/>
    </location>
</feature>
<comment type="subcellular location">
    <subcellularLocation>
        <location evidence="1">Membrane</location>
        <topology evidence="1">Multi-pass membrane protein</topology>
    </subcellularLocation>
</comment>
<evidence type="ECO:0000256" key="3">
    <source>
        <dbReference type="ARBA" id="ARBA00022989"/>
    </source>
</evidence>
<proteinExistence type="predicted"/>
<dbReference type="Proteomes" id="UP000658258">
    <property type="component" value="Unassembled WGS sequence"/>
</dbReference>
<name>A0ABQ3I6Z6_9BACT</name>
<evidence type="ECO:0000256" key="4">
    <source>
        <dbReference type="ARBA" id="ARBA00023136"/>
    </source>
</evidence>
<dbReference type="EMBL" id="BNAG01000002">
    <property type="protein sequence ID" value="GHE60489.1"/>
    <property type="molecule type" value="Genomic_DNA"/>
</dbReference>